<evidence type="ECO:0000256" key="8">
    <source>
        <dbReference type="ARBA" id="ARBA00022984"/>
    </source>
</evidence>
<feature type="non-terminal residue" evidence="11">
    <location>
        <position position="1"/>
    </location>
</feature>
<comment type="subcellular location">
    <subcellularLocation>
        <location evidence="1">Cytoplasm</location>
    </subcellularLocation>
</comment>
<sequence>KISADVIFNLIEWDGLDTPLSLAAFDALEATQIPYTGATKEAIIVCNDKAKMKAALDTAGLPTPRWQLFVTSEEPIRPDLQFPVIIKLAREHCSVGLTKDAVVARPEDLPSIVKERVNTFHQPVYAEEFITGREFQVTLLDSEKGLMVLPPAEIMFDTHGTNAFLTYNSRWEEGHADYKESHVTKATLTPLLMQRLYRISHKTFRAFGFHDYSRLDIRLRGEEIFILEANANPGLGDSDDYGMTVSYKAVGMTFADFCWEVVGSCLRRNNKILL</sequence>
<evidence type="ECO:0000313" key="11">
    <source>
        <dbReference type="EMBL" id="OGG29224.1"/>
    </source>
</evidence>
<dbReference type="PROSITE" id="PS00844">
    <property type="entry name" value="DALA_DALA_LIGASE_2"/>
    <property type="match status" value="1"/>
</dbReference>
<evidence type="ECO:0000256" key="7">
    <source>
        <dbReference type="ARBA" id="ARBA00022960"/>
    </source>
</evidence>
<organism evidence="11 12">
    <name type="scientific">Candidatus Gottesmanbacteria bacterium RIFCSPLOWO2_01_FULL_49_10</name>
    <dbReference type="NCBI Taxonomy" id="1798396"/>
    <lineage>
        <taxon>Bacteria</taxon>
        <taxon>Candidatus Gottesmaniibacteriota</taxon>
    </lineage>
</organism>
<dbReference type="SUPFAM" id="SSF56059">
    <property type="entry name" value="Glutathione synthetase ATP-binding domain-like"/>
    <property type="match status" value="1"/>
</dbReference>
<dbReference type="GO" id="GO:0008360">
    <property type="term" value="P:regulation of cell shape"/>
    <property type="evidence" value="ECO:0007669"/>
    <property type="project" value="UniProtKB-KW"/>
</dbReference>
<dbReference type="InterPro" id="IPR011761">
    <property type="entry name" value="ATP-grasp"/>
</dbReference>
<name>A0A1F6AX06_9BACT</name>
<keyword evidence="4" id="KW-0436">Ligase</keyword>
<dbReference type="GO" id="GO:0008716">
    <property type="term" value="F:D-alanine-D-alanine ligase activity"/>
    <property type="evidence" value="ECO:0007669"/>
    <property type="project" value="InterPro"/>
</dbReference>
<keyword evidence="8" id="KW-0573">Peptidoglycan synthesis</keyword>
<keyword evidence="7" id="KW-0133">Cell shape</keyword>
<dbReference type="PROSITE" id="PS50975">
    <property type="entry name" value="ATP_GRASP"/>
    <property type="match status" value="1"/>
</dbReference>
<evidence type="ECO:0000256" key="2">
    <source>
        <dbReference type="ARBA" id="ARBA00010871"/>
    </source>
</evidence>
<evidence type="ECO:0000256" key="1">
    <source>
        <dbReference type="ARBA" id="ARBA00004496"/>
    </source>
</evidence>
<keyword evidence="6 9" id="KW-0067">ATP-binding</keyword>
<dbReference type="InterPro" id="IPR013815">
    <property type="entry name" value="ATP_grasp_subdomain_1"/>
</dbReference>
<accession>A0A1F6AX06</accession>
<evidence type="ECO:0000313" key="12">
    <source>
        <dbReference type="Proteomes" id="UP000176409"/>
    </source>
</evidence>
<comment type="caution">
    <text evidence="11">The sequence shown here is derived from an EMBL/GenBank/DDBJ whole genome shotgun (WGS) entry which is preliminary data.</text>
</comment>
<feature type="domain" description="ATP-grasp" evidence="10">
    <location>
        <begin position="53"/>
        <end position="263"/>
    </location>
</feature>
<dbReference type="EMBL" id="MFJZ01000055">
    <property type="protein sequence ID" value="OGG29224.1"/>
    <property type="molecule type" value="Genomic_DNA"/>
</dbReference>
<dbReference type="AlphaFoldDB" id="A0A1F6AX06"/>
<comment type="similarity">
    <text evidence="2">Belongs to the D-alanine--D-alanine ligase family.</text>
</comment>
<gene>
    <name evidence="11" type="ORF">A2973_05890</name>
</gene>
<evidence type="ECO:0000259" key="10">
    <source>
        <dbReference type="PROSITE" id="PS50975"/>
    </source>
</evidence>
<evidence type="ECO:0000256" key="3">
    <source>
        <dbReference type="ARBA" id="ARBA00022490"/>
    </source>
</evidence>
<reference evidence="11 12" key="1">
    <citation type="journal article" date="2016" name="Nat. Commun.">
        <title>Thousands of microbial genomes shed light on interconnected biogeochemical processes in an aquifer system.</title>
        <authorList>
            <person name="Anantharaman K."/>
            <person name="Brown C.T."/>
            <person name="Hug L.A."/>
            <person name="Sharon I."/>
            <person name="Castelle C.J."/>
            <person name="Probst A.J."/>
            <person name="Thomas B.C."/>
            <person name="Singh A."/>
            <person name="Wilkins M.J."/>
            <person name="Karaoz U."/>
            <person name="Brodie E.L."/>
            <person name="Williams K.H."/>
            <person name="Hubbard S.S."/>
            <person name="Banfield J.F."/>
        </authorList>
    </citation>
    <scope>NUCLEOTIDE SEQUENCE [LARGE SCALE GENOMIC DNA]</scope>
</reference>
<dbReference type="GO" id="GO:0009252">
    <property type="term" value="P:peptidoglycan biosynthetic process"/>
    <property type="evidence" value="ECO:0007669"/>
    <property type="project" value="UniProtKB-KW"/>
</dbReference>
<dbReference type="Gene3D" id="3.30.470.20">
    <property type="entry name" value="ATP-grasp fold, B domain"/>
    <property type="match status" value="1"/>
</dbReference>
<protein>
    <recommendedName>
        <fullName evidence="10">ATP-grasp domain-containing protein</fullName>
    </recommendedName>
</protein>
<dbReference type="Gene3D" id="3.30.1490.20">
    <property type="entry name" value="ATP-grasp fold, A domain"/>
    <property type="match status" value="1"/>
</dbReference>
<dbReference type="PANTHER" id="PTHR23132:SF23">
    <property type="entry name" value="D-ALANINE--D-ALANINE LIGASE B"/>
    <property type="match status" value="1"/>
</dbReference>
<dbReference type="InterPro" id="IPR000291">
    <property type="entry name" value="D-Ala_lig_Van_CS"/>
</dbReference>
<dbReference type="STRING" id="1798396.A2973_05890"/>
<evidence type="ECO:0000256" key="9">
    <source>
        <dbReference type="PROSITE-ProRule" id="PRU00409"/>
    </source>
</evidence>
<dbReference type="GO" id="GO:0046872">
    <property type="term" value="F:metal ion binding"/>
    <property type="evidence" value="ECO:0007669"/>
    <property type="project" value="InterPro"/>
</dbReference>
<dbReference type="GO" id="GO:0005737">
    <property type="term" value="C:cytoplasm"/>
    <property type="evidence" value="ECO:0007669"/>
    <property type="project" value="UniProtKB-SubCell"/>
</dbReference>
<keyword evidence="5 9" id="KW-0547">Nucleotide-binding</keyword>
<evidence type="ECO:0000256" key="6">
    <source>
        <dbReference type="ARBA" id="ARBA00022840"/>
    </source>
</evidence>
<dbReference type="Proteomes" id="UP000176409">
    <property type="component" value="Unassembled WGS sequence"/>
</dbReference>
<evidence type="ECO:0000256" key="4">
    <source>
        <dbReference type="ARBA" id="ARBA00022598"/>
    </source>
</evidence>
<dbReference type="GO" id="GO:0005524">
    <property type="term" value="F:ATP binding"/>
    <property type="evidence" value="ECO:0007669"/>
    <property type="project" value="UniProtKB-UniRule"/>
</dbReference>
<dbReference type="Pfam" id="PF07478">
    <property type="entry name" value="Dala_Dala_lig_C"/>
    <property type="match status" value="1"/>
</dbReference>
<dbReference type="PANTHER" id="PTHR23132">
    <property type="entry name" value="D-ALANINE--D-ALANINE LIGASE"/>
    <property type="match status" value="1"/>
</dbReference>
<dbReference type="InterPro" id="IPR011095">
    <property type="entry name" value="Dala_Dala_lig_C"/>
</dbReference>
<keyword evidence="3" id="KW-0963">Cytoplasm</keyword>
<evidence type="ECO:0000256" key="5">
    <source>
        <dbReference type="ARBA" id="ARBA00022741"/>
    </source>
</evidence>
<proteinExistence type="inferred from homology"/>